<comment type="cofactor">
    <cofactor evidence="8">
        <name>Zn(2+)</name>
        <dbReference type="ChEBI" id="CHEBI:29105"/>
    </cofactor>
</comment>
<feature type="region of interest" description="Disordered" evidence="9">
    <location>
        <begin position="90"/>
        <end position="110"/>
    </location>
</feature>
<name>A0A1B0YD58_EXADI</name>
<keyword evidence="10" id="KW-1133">Transmembrane helix</keyword>
<dbReference type="Gene3D" id="3.10.200.10">
    <property type="entry name" value="Alpha carbonic anhydrase"/>
    <property type="match status" value="1"/>
</dbReference>
<dbReference type="Pfam" id="PF00194">
    <property type="entry name" value="Carb_anhydrase"/>
    <property type="match status" value="1"/>
</dbReference>
<dbReference type="CDD" id="cd00326">
    <property type="entry name" value="alpha_CA"/>
    <property type="match status" value="1"/>
</dbReference>
<evidence type="ECO:0000256" key="3">
    <source>
        <dbReference type="ARBA" id="ARBA00012925"/>
    </source>
</evidence>
<dbReference type="GO" id="GO:0004089">
    <property type="term" value="F:carbonate dehydratase activity"/>
    <property type="evidence" value="ECO:0007669"/>
    <property type="project" value="UniProtKB-UniRule"/>
</dbReference>
<evidence type="ECO:0000256" key="7">
    <source>
        <dbReference type="ARBA" id="ARBA00048348"/>
    </source>
</evidence>
<keyword evidence="6 8" id="KW-0456">Lyase</keyword>
<dbReference type="PROSITE" id="PS00162">
    <property type="entry name" value="ALPHA_CA_1"/>
    <property type="match status" value="1"/>
</dbReference>
<evidence type="ECO:0000256" key="4">
    <source>
        <dbReference type="ARBA" id="ARBA00022723"/>
    </source>
</evidence>
<protein>
    <recommendedName>
        <fullName evidence="3 8">Carbonic anhydrase</fullName>
        <ecNumber evidence="3 8">4.2.1.1</ecNumber>
    </recommendedName>
</protein>
<dbReference type="PANTHER" id="PTHR18952">
    <property type="entry name" value="CARBONIC ANHYDRASE"/>
    <property type="match status" value="1"/>
</dbReference>
<organism evidence="12">
    <name type="scientific">Exaiptasia diaphana</name>
    <name type="common">Tropical sea anemone</name>
    <name type="synonym">Aiptasia pulchella</name>
    <dbReference type="NCBI Taxonomy" id="2652724"/>
    <lineage>
        <taxon>Eukaryota</taxon>
        <taxon>Metazoa</taxon>
        <taxon>Cnidaria</taxon>
        <taxon>Anthozoa</taxon>
        <taxon>Hexacorallia</taxon>
        <taxon>Actiniaria</taxon>
        <taxon>Aiptasiidae</taxon>
        <taxon>Exaiptasia</taxon>
    </lineage>
</organism>
<accession>A0A1B0YD58</accession>
<evidence type="ECO:0000313" key="12">
    <source>
        <dbReference type="EMBL" id="ANJ59785.1"/>
    </source>
</evidence>
<keyword evidence="10" id="KW-0812">Transmembrane</keyword>
<dbReference type="OrthoDB" id="429145at2759"/>
<dbReference type="InterPro" id="IPR018338">
    <property type="entry name" value="Carbonic_anhydrase_a-class_CS"/>
</dbReference>
<evidence type="ECO:0000256" key="6">
    <source>
        <dbReference type="ARBA" id="ARBA00023239"/>
    </source>
</evidence>
<feature type="transmembrane region" description="Helical" evidence="10">
    <location>
        <begin position="33"/>
        <end position="52"/>
    </location>
</feature>
<reference evidence="12" key="1">
    <citation type="journal article" date="2016" name="PLoS ONE">
        <title>Carbonic Anhydrases in Cnidarians: Novel Perspectives from the Octocorallian Corallium rubrum.</title>
        <authorList>
            <person name="Le Goff C."/>
            <person name="Ganot P."/>
            <person name="Zoccola D."/>
            <person name="Caminiti-Segonds N."/>
            <person name="Allemand D."/>
            <person name="Tambutte S."/>
        </authorList>
    </citation>
    <scope>NUCLEOTIDE SEQUENCE</scope>
</reference>
<gene>
    <name evidence="12" type="primary">CA9</name>
</gene>
<keyword evidence="4 8" id="KW-0479">Metal-binding</keyword>
<evidence type="ECO:0000256" key="1">
    <source>
        <dbReference type="ARBA" id="ARBA00002904"/>
    </source>
</evidence>
<evidence type="ECO:0000256" key="9">
    <source>
        <dbReference type="SAM" id="MobiDB-lite"/>
    </source>
</evidence>
<keyword evidence="10" id="KW-0472">Membrane</keyword>
<dbReference type="PANTHER" id="PTHR18952:SF265">
    <property type="entry name" value="CARBONIC ANHYDRASE"/>
    <property type="match status" value="1"/>
</dbReference>
<comment type="function">
    <text evidence="1 8">Reversible hydration of carbon dioxide.</text>
</comment>
<dbReference type="InterPro" id="IPR036398">
    <property type="entry name" value="CA_dom_sf"/>
</dbReference>
<dbReference type="EC" id="4.2.1.1" evidence="3 8"/>
<feature type="domain" description="Alpha-carbonic anhydrase" evidence="11">
    <location>
        <begin position="63"/>
        <end position="332"/>
    </location>
</feature>
<sequence length="332" mass="37987">MDGKPLNYHQVVKTCTLIYIEHSVDPSIASQGYIDMWVLYMMLSYWLVYFLFNDYVHASSDGHEWGYGETHDKVYGINDWGKISETCRDGKRQSPVNINTSKAKAGDSSSTDRLVSYDERHGKVTGDLVNNGHSPTFKVTNGNVIYTNPRNKAKYKLAQFHFHFGCKDSVGSEHTVDGKSYPGELHLVFFNTDFKEFNNAVTKPDGLTVIGVFMKKSKKASYQIRELARKIEKISNDDEDKPLKDVEVKLRWLVPGLTKSGCMEHYSYNGSLTTPGCHETVDWRVLKKPINANNFVLSQFRKLESKNSENGKMCDNFRPTQKLNRREIKLQK</sequence>
<feature type="compositionally biased region" description="Polar residues" evidence="9">
    <location>
        <begin position="94"/>
        <end position="110"/>
    </location>
</feature>
<evidence type="ECO:0000256" key="8">
    <source>
        <dbReference type="RuleBase" id="RU367011"/>
    </source>
</evidence>
<dbReference type="EMBL" id="KU557772">
    <property type="protein sequence ID" value="ANJ59785.1"/>
    <property type="molecule type" value="mRNA"/>
</dbReference>
<evidence type="ECO:0000256" key="5">
    <source>
        <dbReference type="ARBA" id="ARBA00022833"/>
    </source>
</evidence>
<proteinExistence type="evidence at transcript level"/>
<evidence type="ECO:0000259" key="11">
    <source>
        <dbReference type="PROSITE" id="PS51144"/>
    </source>
</evidence>
<dbReference type="SUPFAM" id="SSF51069">
    <property type="entry name" value="Carbonic anhydrase"/>
    <property type="match status" value="1"/>
</dbReference>
<dbReference type="SMART" id="SM01057">
    <property type="entry name" value="Carb_anhydrase"/>
    <property type="match status" value="1"/>
</dbReference>
<evidence type="ECO:0000256" key="10">
    <source>
        <dbReference type="SAM" id="Phobius"/>
    </source>
</evidence>
<dbReference type="GO" id="GO:0008270">
    <property type="term" value="F:zinc ion binding"/>
    <property type="evidence" value="ECO:0007669"/>
    <property type="project" value="UniProtKB-UniRule"/>
</dbReference>
<dbReference type="InterPro" id="IPR001148">
    <property type="entry name" value="CA_dom"/>
</dbReference>
<dbReference type="AlphaFoldDB" id="A0A1B0YD58"/>
<evidence type="ECO:0000256" key="2">
    <source>
        <dbReference type="ARBA" id="ARBA00010718"/>
    </source>
</evidence>
<dbReference type="InterPro" id="IPR023561">
    <property type="entry name" value="Carbonic_anhydrase_a-class"/>
</dbReference>
<comment type="catalytic activity">
    <reaction evidence="7 8">
        <text>hydrogencarbonate + H(+) = CO2 + H2O</text>
        <dbReference type="Rhea" id="RHEA:10748"/>
        <dbReference type="ChEBI" id="CHEBI:15377"/>
        <dbReference type="ChEBI" id="CHEBI:15378"/>
        <dbReference type="ChEBI" id="CHEBI:16526"/>
        <dbReference type="ChEBI" id="CHEBI:17544"/>
        <dbReference type="EC" id="4.2.1.1"/>
    </reaction>
</comment>
<dbReference type="PROSITE" id="PS51144">
    <property type="entry name" value="ALPHA_CA_2"/>
    <property type="match status" value="1"/>
</dbReference>
<comment type="similarity">
    <text evidence="2 8">Belongs to the alpha-carbonic anhydrase family.</text>
</comment>
<keyword evidence="5 8" id="KW-0862">Zinc</keyword>